<keyword evidence="3" id="KW-1185">Reference proteome</keyword>
<name>A0A5C3E8K3_9BASI</name>
<accession>A0A5C3E8K3</accession>
<evidence type="ECO:0000256" key="1">
    <source>
        <dbReference type="SAM" id="SignalP"/>
    </source>
</evidence>
<gene>
    <name evidence="2" type="ORF">UTRI_03312</name>
</gene>
<evidence type="ECO:0000313" key="3">
    <source>
        <dbReference type="Proteomes" id="UP000324022"/>
    </source>
</evidence>
<evidence type="ECO:0000313" key="2">
    <source>
        <dbReference type="EMBL" id="SPO25947.1"/>
    </source>
</evidence>
<keyword evidence="1" id="KW-0732">Signal</keyword>
<feature type="signal peptide" evidence="1">
    <location>
        <begin position="1"/>
        <end position="21"/>
    </location>
</feature>
<dbReference type="Proteomes" id="UP000324022">
    <property type="component" value="Unassembled WGS sequence"/>
</dbReference>
<sequence>MQFKFFFPLALLLGSMSLVFAENQIPFIVAKLPETQALWNYLERRGHLPGKFVEDGLQGLPTDPWHSFLKRRGNEIIDYYGPAPSLLLSSNTLLTMTTVPDTFLMRFDPSDDSSGFPGTKQKPLSDNFASSLKKFVNSPKTEMDPYLTSRVPSHIGRRIITEYAYYLDKNPHLVAVNEYHRLPDTAEALLLK</sequence>
<reference evidence="2 3" key="1">
    <citation type="submission" date="2018-03" db="EMBL/GenBank/DDBJ databases">
        <authorList>
            <person name="Guldener U."/>
        </authorList>
    </citation>
    <scope>NUCLEOTIDE SEQUENCE [LARGE SCALE GENOMIC DNA]</scope>
    <source>
        <strain evidence="2 3">NBRC100155</strain>
    </source>
</reference>
<protein>
    <submittedName>
        <fullName evidence="2">Uncharacterized protein</fullName>
    </submittedName>
</protein>
<dbReference type="OrthoDB" id="10652138at2759"/>
<feature type="chain" id="PRO_5022906816" evidence="1">
    <location>
        <begin position="22"/>
        <end position="192"/>
    </location>
</feature>
<dbReference type="EMBL" id="OOIN01000012">
    <property type="protein sequence ID" value="SPO25947.1"/>
    <property type="molecule type" value="Genomic_DNA"/>
</dbReference>
<organism evidence="2 3">
    <name type="scientific">Ustilago trichophora</name>
    <dbReference type="NCBI Taxonomy" id="86804"/>
    <lineage>
        <taxon>Eukaryota</taxon>
        <taxon>Fungi</taxon>
        <taxon>Dikarya</taxon>
        <taxon>Basidiomycota</taxon>
        <taxon>Ustilaginomycotina</taxon>
        <taxon>Ustilaginomycetes</taxon>
        <taxon>Ustilaginales</taxon>
        <taxon>Ustilaginaceae</taxon>
        <taxon>Ustilago</taxon>
    </lineage>
</organism>
<dbReference type="AlphaFoldDB" id="A0A5C3E8K3"/>
<proteinExistence type="predicted"/>